<evidence type="ECO:0000313" key="2">
    <source>
        <dbReference type="EMBL" id="GAA2113393.1"/>
    </source>
</evidence>
<comment type="caution">
    <text evidence="2">The sequence shown here is derived from an EMBL/GenBank/DDBJ whole genome shotgun (WGS) entry which is preliminary data.</text>
</comment>
<proteinExistence type="predicted"/>
<dbReference type="SUPFAM" id="SSF56645">
    <property type="entry name" value="Acyl-CoA dehydrogenase NM domain-like"/>
    <property type="match status" value="1"/>
</dbReference>
<organism evidence="2 3">
    <name type="scientific">Kocuria atrinae</name>
    <dbReference type="NCBI Taxonomy" id="592377"/>
    <lineage>
        <taxon>Bacteria</taxon>
        <taxon>Bacillati</taxon>
        <taxon>Actinomycetota</taxon>
        <taxon>Actinomycetes</taxon>
        <taxon>Micrococcales</taxon>
        <taxon>Micrococcaceae</taxon>
        <taxon>Kocuria</taxon>
    </lineage>
</organism>
<dbReference type="Proteomes" id="UP001500166">
    <property type="component" value="Unassembled WGS sequence"/>
</dbReference>
<dbReference type="PANTHER" id="PTHR43884">
    <property type="entry name" value="ACYL-COA DEHYDROGENASE"/>
    <property type="match status" value="1"/>
</dbReference>
<feature type="coiled-coil region" evidence="1">
    <location>
        <begin position="248"/>
        <end position="275"/>
    </location>
</feature>
<protein>
    <submittedName>
        <fullName evidence="2">Acyl-CoA dehydrogenase family protein</fullName>
    </submittedName>
</protein>
<dbReference type="EMBL" id="BAAAQA010000008">
    <property type="protein sequence ID" value="GAA2113393.1"/>
    <property type="molecule type" value="Genomic_DNA"/>
</dbReference>
<name>A0ABN2XLI1_9MICC</name>
<dbReference type="InterPro" id="IPR009100">
    <property type="entry name" value="AcylCoA_DH/oxidase_NM_dom_sf"/>
</dbReference>
<keyword evidence="1" id="KW-0175">Coiled coil</keyword>
<dbReference type="PANTHER" id="PTHR43884:SF12">
    <property type="entry name" value="ISOVALERYL-COA DEHYDROGENASE, MITOCHONDRIAL-RELATED"/>
    <property type="match status" value="1"/>
</dbReference>
<accession>A0ABN2XLI1</accession>
<dbReference type="RefSeq" id="WP_344223923.1">
    <property type="nucleotide sequence ID" value="NZ_BAAAQA010000008.1"/>
</dbReference>
<sequence>MPVPSTVQQPVADSLLANVAERAASIDRGDVQTDVALAEFGQNGAFDVAAQGDVAGVTALLETLARECFSTAFSSWGHSMTMLFHRAGGFEVPEELINGSVAGVSAMAPAFKWASELGDIPVEAAADGDSVVLNGKIVWASNLFPNAIVMMPVQFEDGTQTIARVRVGAEGLSVKPSAPLMALNGTASGSLALNNVRIPASDVTGVPLKEFLAKVRPGFLLAQTAFCIGLGARSLDEAASSVEKPGPNSLFRDRLDALRETEQSLRNEHASLLEKVTSPVRLLQLRLDAAHFVSAATKLEATLAGGRGYLADTDTTRRVREAAFLPVQSPTEGHLLWEIQRQSA</sequence>
<evidence type="ECO:0000256" key="1">
    <source>
        <dbReference type="SAM" id="Coils"/>
    </source>
</evidence>
<evidence type="ECO:0000313" key="3">
    <source>
        <dbReference type="Proteomes" id="UP001500166"/>
    </source>
</evidence>
<keyword evidence="3" id="KW-1185">Reference proteome</keyword>
<dbReference type="Gene3D" id="2.40.110.10">
    <property type="entry name" value="Butyryl-CoA Dehydrogenase, subunit A, domain 2"/>
    <property type="match status" value="1"/>
</dbReference>
<reference evidence="2 3" key="1">
    <citation type="journal article" date="2019" name="Int. J. Syst. Evol. Microbiol.">
        <title>The Global Catalogue of Microorganisms (GCM) 10K type strain sequencing project: providing services to taxonomists for standard genome sequencing and annotation.</title>
        <authorList>
            <consortium name="The Broad Institute Genomics Platform"/>
            <consortium name="The Broad Institute Genome Sequencing Center for Infectious Disease"/>
            <person name="Wu L."/>
            <person name="Ma J."/>
        </authorList>
    </citation>
    <scope>NUCLEOTIDE SEQUENCE [LARGE SCALE GENOMIC DNA]</scope>
    <source>
        <strain evidence="2 3">JCM 15914</strain>
    </source>
</reference>
<gene>
    <name evidence="2" type="ORF">GCM10009824_10060</name>
</gene>
<dbReference type="InterPro" id="IPR046373">
    <property type="entry name" value="Acyl-CoA_Oxase/DH_mid-dom_sf"/>
</dbReference>